<dbReference type="AlphaFoldDB" id="A0A848BMR3"/>
<evidence type="ECO:0000313" key="3">
    <source>
        <dbReference type="Proteomes" id="UP000591071"/>
    </source>
</evidence>
<dbReference type="RefSeq" id="WP_059075981.1">
    <property type="nucleotide sequence ID" value="NZ_CP011940.1"/>
</dbReference>
<dbReference type="EMBL" id="JABAFG010000003">
    <property type="protein sequence ID" value="NME27541.1"/>
    <property type="molecule type" value="Genomic_DNA"/>
</dbReference>
<comment type="caution">
    <text evidence="2">The sequence shown here is derived from an EMBL/GenBank/DDBJ whole genome shotgun (WGS) entry which is preliminary data.</text>
</comment>
<evidence type="ECO:0000313" key="1">
    <source>
        <dbReference type="EMBL" id="MFG6272371.1"/>
    </source>
</evidence>
<proteinExistence type="predicted"/>
<evidence type="ECO:0000313" key="4">
    <source>
        <dbReference type="Proteomes" id="UP001605989"/>
    </source>
</evidence>
<organism evidence="2 3">
    <name type="scientific">Megasphaera hexanoica</name>
    <dbReference type="NCBI Taxonomy" id="1675036"/>
    <lineage>
        <taxon>Bacteria</taxon>
        <taxon>Bacillati</taxon>
        <taxon>Bacillota</taxon>
        <taxon>Negativicutes</taxon>
        <taxon>Veillonellales</taxon>
        <taxon>Veillonellaceae</taxon>
        <taxon>Megasphaera</taxon>
    </lineage>
</organism>
<accession>A0A848BMR3</accession>
<name>A0A848BMR3_9FIRM</name>
<dbReference type="Proteomes" id="UP001605989">
    <property type="component" value="Unassembled WGS sequence"/>
</dbReference>
<dbReference type="EMBL" id="JBIEKR010000003">
    <property type="protein sequence ID" value="MFG6272371.1"/>
    <property type="molecule type" value="Genomic_DNA"/>
</dbReference>
<dbReference type="Pfam" id="PF19991">
    <property type="entry name" value="HMA_2"/>
    <property type="match status" value="1"/>
</dbReference>
<evidence type="ECO:0000313" key="2">
    <source>
        <dbReference type="EMBL" id="NME27541.1"/>
    </source>
</evidence>
<keyword evidence="4" id="KW-1185">Reference proteome</keyword>
<gene>
    <name evidence="1" type="ORF">ACGTZG_04135</name>
    <name evidence="2" type="ORF">HF872_02700</name>
</gene>
<reference evidence="2 3" key="1">
    <citation type="submission" date="2020-04" db="EMBL/GenBank/DDBJ databases">
        <authorList>
            <person name="Hitch T.C.A."/>
            <person name="Wylensek D."/>
            <person name="Clavel T."/>
        </authorList>
    </citation>
    <scope>NUCLEOTIDE SEQUENCE [LARGE SCALE GENOMIC DNA]</scope>
    <source>
        <strain evidence="2 3">Oil-RF-744-FAT-WT-6-1</strain>
    </source>
</reference>
<protein>
    <submittedName>
        <fullName evidence="1">HMA2 domain-containing protein</fullName>
    </submittedName>
</protein>
<dbReference type="OrthoDB" id="1666024at2"/>
<sequence>MKRISLGLPLTISLAGTIGSLVAGSKQAHIAFGMALTGLSLIHAFQNRKAMLGAWACKPVLPVRKPVLPRPDVLDRLPCVRNPFPGHGEVVFYIPGRIRLYIRELKGQEGYKKVLWETLEAFRQIGHLDMNSRTGSLLIVYDPEKGAALEPLRPYIRYAASHARHKGFPAG</sequence>
<dbReference type="Proteomes" id="UP000591071">
    <property type="component" value="Unassembled WGS sequence"/>
</dbReference>
<reference evidence="1 4" key="2">
    <citation type="submission" date="2024-10" db="EMBL/GenBank/DDBJ databases">
        <authorList>
            <person name="Sang B.-I."/>
            <person name="Prabhaharan D."/>
        </authorList>
    </citation>
    <scope>NUCLEOTIDE SEQUENCE [LARGE SCALE GENOMIC DNA]</scope>
    <source>
        <strain evidence="1 4">MH</strain>
    </source>
</reference>
<dbReference type="KEGG" id="mhw:ACT01_07495"/>